<dbReference type="Pfam" id="PF00650">
    <property type="entry name" value="CRAL_TRIO"/>
    <property type="match status" value="1"/>
</dbReference>
<evidence type="ECO:0000313" key="8">
    <source>
        <dbReference type="Proteomes" id="UP001362899"/>
    </source>
</evidence>
<evidence type="ECO:0000259" key="6">
    <source>
        <dbReference type="PROSITE" id="PS50191"/>
    </source>
</evidence>
<dbReference type="FunFam" id="3.40.525.10:FF:000013">
    <property type="entry name" value="Phosphatidylinositol transfer protein PDR16"/>
    <property type="match status" value="1"/>
</dbReference>
<organism evidence="7 8">
    <name type="scientific">Starmerella bacillaris</name>
    <name type="common">Yeast</name>
    <name type="synonym">Candida zemplinina</name>
    <dbReference type="NCBI Taxonomy" id="1247836"/>
    <lineage>
        <taxon>Eukaryota</taxon>
        <taxon>Fungi</taxon>
        <taxon>Dikarya</taxon>
        <taxon>Ascomycota</taxon>
        <taxon>Saccharomycotina</taxon>
        <taxon>Dipodascomycetes</taxon>
        <taxon>Dipodascales</taxon>
        <taxon>Trichomonascaceae</taxon>
        <taxon>Starmerella</taxon>
    </lineage>
</organism>
<dbReference type="EMBL" id="BTGC01000003">
    <property type="protein sequence ID" value="GMM49560.1"/>
    <property type="molecule type" value="Genomic_DNA"/>
</dbReference>
<dbReference type="InterPro" id="IPR036273">
    <property type="entry name" value="CRAL/TRIO_N_dom_sf"/>
</dbReference>
<dbReference type="Proteomes" id="UP001362899">
    <property type="component" value="Unassembled WGS sequence"/>
</dbReference>
<comment type="catalytic activity">
    <reaction evidence="3">
        <text>a 1,2-diacyl-sn-glycero-3-phospho-(1D-myo-inositol)(in) = a 1,2-diacyl-sn-glycero-3-phospho-(1D-myo-inositol)(out)</text>
        <dbReference type="Rhea" id="RHEA:38691"/>
        <dbReference type="ChEBI" id="CHEBI:57880"/>
    </reaction>
    <physiologicalReaction direction="left-to-right" evidence="3">
        <dbReference type="Rhea" id="RHEA:38692"/>
    </physiologicalReaction>
</comment>
<dbReference type="AlphaFoldDB" id="A0AAV5RDY3"/>
<protein>
    <recommendedName>
        <fullName evidence="4">SEC14 homolog 3</fullName>
    </recommendedName>
</protein>
<name>A0AAV5RDY3_STABA</name>
<dbReference type="GO" id="GO:0009410">
    <property type="term" value="P:response to xenobiotic stimulus"/>
    <property type="evidence" value="ECO:0007669"/>
    <property type="project" value="UniProtKB-ARBA"/>
</dbReference>
<dbReference type="SMART" id="SM00516">
    <property type="entry name" value="SEC14"/>
    <property type="match status" value="1"/>
</dbReference>
<evidence type="ECO:0000313" key="7">
    <source>
        <dbReference type="EMBL" id="GMM49560.1"/>
    </source>
</evidence>
<evidence type="ECO:0000256" key="4">
    <source>
        <dbReference type="ARBA" id="ARBA00083195"/>
    </source>
</evidence>
<dbReference type="Gene3D" id="3.40.525.10">
    <property type="entry name" value="CRAL-TRIO lipid binding domain"/>
    <property type="match status" value="1"/>
</dbReference>
<proteinExistence type="predicted"/>
<dbReference type="CDD" id="cd00170">
    <property type="entry name" value="SEC14"/>
    <property type="match status" value="1"/>
</dbReference>
<evidence type="ECO:0000256" key="3">
    <source>
        <dbReference type="ARBA" id="ARBA00024146"/>
    </source>
</evidence>
<dbReference type="InterPro" id="IPR052578">
    <property type="entry name" value="PI_Transfer_CRAL-TRIO"/>
</dbReference>
<evidence type="ECO:0000256" key="1">
    <source>
        <dbReference type="ARBA" id="ARBA00004144"/>
    </source>
</evidence>
<dbReference type="InterPro" id="IPR001251">
    <property type="entry name" value="CRAL-TRIO_dom"/>
</dbReference>
<comment type="caution">
    <text evidence="7">The sequence shown here is derived from an EMBL/GenBank/DDBJ whole genome shotgun (WGS) entry which is preliminary data.</text>
</comment>
<comment type="subcellular location">
    <subcellularLocation>
        <location evidence="1">Microsome</location>
    </subcellularLocation>
</comment>
<dbReference type="SMART" id="SM01100">
    <property type="entry name" value="CRAL_TRIO_N"/>
    <property type="match status" value="1"/>
</dbReference>
<evidence type="ECO:0000256" key="5">
    <source>
        <dbReference type="SAM" id="MobiDB-lite"/>
    </source>
</evidence>
<sequence>MSEIRETIFSSPPEQSKVPAPKKLSEKEQKDYDYVLNYLLNLKALPVAEKNSKTEPLSETEKAWLSKECIFRYLRASKWDVKNAIKRLEETLVWRRTFGVDPNSSLPADLVEVENETGKEVILGYDIDCRPCLYLKPGKQNTKSSHRQVQHLVFMLERVIDLMVPGQDSLCLLIDFKNGSKLPSLGVGREVLNILQNHYPERLGRSLLVNIPRLGWLFLKLINPFIDPMTKEKLIFQEPCKEYVPPVQLDKEFGGSCEFKYNHKVYWPDMCKTALSRHEAYFKKYQELGGGIGLSEYEIREQIL</sequence>
<dbReference type="InterPro" id="IPR036865">
    <property type="entry name" value="CRAL-TRIO_dom_sf"/>
</dbReference>
<dbReference type="InterPro" id="IPR011074">
    <property type="entry name" value="CRAL/TRIO_N_dom"/>
</dbReference>
<dbReference type="PANTHER" id="PTHR45824">
    <property type="entry name" value="GH16843P"/>
    <property type="match status" value="1"/>
</dbReference>
<feature type="domain" description="CRAL-TRIO" evidence="6">
    <location>
        <begin position="110"/>
        <end position="261"/>
    </location>
</feature>
<dbReference type="SUPFAM" id="SSF46938">
    <property type="entry name" value="CRAL/TRIO N-terminal domain"/>
    <property type="match status" value="1"/>
</dbReference>
<feature type="region of interest" description="Disordered" evidence="5">
    <location>
        <begin position="1"/>
        <end position="25"/>
    </location>
</feature>
<dbReference type="Pfam" id="PF03765">
    <property type="entry name" value="CRAL_TRIO_N"/>
    <property type="match status" value="1"/>
</dbReference>
<dbReference type="PROSITE" id="PS50191">
    <property type="entry name" value="CRAL_TRIO"/>
    <property type="match status" value="1"/>
</dbReference>
<accession>A0AAV5RDY3</accession>
<keyword evidence="2" id="KW-0256">Endoplasmic reticulum</keyword>
<keyword evidence="2" id="KW-0492">Microsome</keyword>
<evidence type="ECO:0000256" key="2">
    <source>
        <dbReference type="ARBA" id="ARBA00022848"/>
    </source>
</evidence>
<dbReference type="GO" id="GO:0071944">
    <property type="term" value="C:cell periphery"/>
    <property type="evidence" value="ECO:0007669"/>
    <property type="project" value="UniProtKB-ARBA"/>
</dbReference>
<dbReference type="PANTHER" id="PTHR45824:SF29">
    <property type="entry name" value="GH16843P"/>
    <property type="match status" value="1"/>
</dbReference>
<dbReference type="SUPFAM" id="SSF52087">
    <property type="entry name" value="CRAL/TRIO domain"/>
    <property type="match status" value="1"/>
</dbReference>
<dbReference type="GO" id="GO:0032934">
    <property type="term" value="F:sterol binding"/>
    <property type="evidence" value="ECO:0007669"/>
    <property type="project" value="UniProtKB-ARBA"/>
</dbReference>
<gene>
    <name evidence="7" type="ORF">DASB73_005180</name>
</gene>
<reference evidence="7 8" key="1">
    <citation type="journal article" date="2023" name="Elife">
        <title>Identification of key yeast species and microbe-microbe interactions impacting larval growth of Drosophila in the wild.</title>
        <authorList>
            <person name="Mure A."/>
            <person name="Sugiura Y."/>
            <person name="Maeda R."/>
            <person name="Honda K."/>
            <person name="Sakurai N."/>
            <person name="Takahashi Y."/>
            <person name="Watada M."/>
            <person name="Katoh T."/>
            <person name="Gotoh A."/>
            <person name="Gotoh Y."/>
            <person name="Taniguchi I."/>
            <person name="Nakamura K."/>
            <person name="Hayashi T."/>
            <person name="Katayama T."/>
            <person name="Uemura T."/>
            <person name="Hattori Y."/>
        </authorList>
    </citation>
    <scope>NUCLEOTIDE SEQUENCE [LARGE SCALE GENOMIC DNA]</scope>
    <source>
        <strain evidence="7 8">SB-73</strain>
    </source>
</reference>
<dbReference type="GO" id="GO:0008526">
    <property type="term" value="F:phosphatidylinositol transfer activity"/>
    <property type="evidence" value="ECO:0007669"/>
    <property type="project" value="TreeGrafter"/>
</dbReference>
<keyword evidence="8" id="KW-1185">Reference proteome</keyword>